<feature type="compositionally biased region" description="Basic residues" evidence="1">
    <location>
        <begin position="176"/>
        <end position="193"/>
    </location>
</feature>
<evidence type="ECO:0000313" key="3">
    <source>
        <dbReference type="EMBL" id="WIX83802.1"/>
    </source>
</evidence>
<protein>
    <submittedName>
        <fullName evidence="3">GNAT family N-acetyltransferase</fullName>
    </submittedName>
</protein>
<dbReference type="EMBL" id="CP127294">
    <property type="protein sequence ID" value="WIX83802.1"/>
    <property type="molecule type" value="Genomic_DNA"/>
</dbReference>
<evidence type="ECO:0000313" key="4">
    <source>
        <dbReference type="Proteomes" id="UP001236014"/>
    </source>
</evidence>
<name>A0A9Y2N293_9PSEU</name>
<dbReference type="Proteomes" id="UP001236014">
    <property type="component" value="Chromosome"/>
</dbReference>
<gene>
    <name evidence="3" type="ORF">QRX50_03705</name>
</gene>
<dbReference type="InterPro" id="IPR000182">
    <property type="entry name" value="GNAT_dom"/>
</dbReference>
<dbReference type="GO" id="GO:0008999">
    <property type="term" value="F:protein-N-terminal-alanine acetyltransferase activity"/>
    <property type="evidence" value="ECO:0007669"/>
    <property type="project" value="TreeGrafter"/>
</dbReference>
<proteinExistence type="predicted"/>
<dbReference type="AlphaFoldDB" id="A0A9Y2N293"/>
<keyword evidence="4" id="KW-1185">Reference proteome</keyword>
<dbReference type="InterPro" id="IPR051908">
    <property type="entry name" value="Ribosomal_N-acetyltransferase"/>
</dbReference>
<dbReference type="GO" id="GO:1990189">
    <property type="term" value="F:protein N-terminal-serine acetyltransferase activity"/>
    <property type="evidence" value="ECO:0007669"/>
    <property type="project" value="TreeGrafter"/>
</dbReference>
<dbReference type="PROSITE" id="PS51186">
    <property type="entry name" value="GNAT"/>
    <property type="match status" value="1"/>
</dbReference>
<dbReference type="PANTHER" id="PTHR43441">
    <property type="entry name" value="RIBOSOMAL-PROTEIN-SERINE ACETYLTRANSFERASE"/>
    <property type="match status" value="1"/>
</dbReference>
<dbReference type="KEGG" id="acab:QRX50_03705"/>
<reference evidence="3 4" key="1">
    <citation type="submission" date="2023-06" db="EMBL/GenBank/DDBJ databases">
        <authorList>
            <person name="Oyuntsetseg B."/>
            <person name="Kim S.B."/>
        </authorList>
    </citation>
    <scope>NUCLEOTIDE SEQUENCE [LARGE SCALE GENOMIC DNA]</scope>
    <source>
        <strain evidence="3 4">2-15</strain>
    </source>
</reference>
<evidence type="ECO:0000259" key="2">
    <source>
        <dbReference type="PROSITE" id="PS51186"/>
    </source>
</evidence>
<dbReference type="PANTHER" id="PTHR43441:SF2">
    <property type="entry name" value="FAMILY ACETYLTRANSFERASE, PUTATIVE (AFU_ORTHOLOGUE AFUA_7G00850)-RELATED"/>
    <property type="match status" value="1"/>
</dbReference>
<dbReference type="InterPro" id="IPR016181">
    <property type="entry name" value="Acyl_CoA_acyltransferase"/>
</dbReference>
<sequence>MREIRPADHRVLAGFDRDAARGHDLRLGGYRHWAAHRGRAADPGDDFHFAIEARHSRAVVGSMWIQADPATRRFSYGIGIGPQHRRCGYAADAVTVLLTVMFEQRGYRECVVSVNGANFASLALHGELGFREEGRPRDTELRHGEVRYPVLMGLTAARFAAHQRAGRAPLRPERGRHWRTPRRGRHWASRTAS</sequence>
<feature type="region of interest" description="Disordered" evidence="1">
    <location>
        <begin position="163"/>
        <end position="193"/>
    </location>
</feature>
<dbReference type="Gene3D" id="3.40.630.30">
    <property type="match status" value="1"/>
</dbReference>
<organism evidence="3 4">
    <name type="scientific">Amycolatopsis carbonis</name>
    <dbReference type="NCBI Taxonomy" id="715471"/>
    <lineage>
        <taxon>Bacteria</taxon>
        <taxon>Bacillati</taxon>
        <taxon>Actinomycetota</taxon>
        <taxon>Actinomycetes</taxon>
        <taxon>Pseudonocardiales</taxon>
        <taxon>Pseudonocardiaceae</taxon>
        <taxon>Amycolatopsis</taxon>
    </lineage>
</organism>
<evidence type="ECO:0000256" key="1">
    <source>
        <dbReference type="SAM" id="MobiDB-lite"/>
    </source>
</evidence>
<accession>A0A9Y2N293</accession>
<dbReference type="Pfam" id="PF13302">
    <property type="entry name" value="Acetyltransf_3"/>
    <property type="match status" value="1"/>
</dbReference>
<dbReference type="GO" id="GO:0005737">
    <property type="term" value="C:cytoplasm"/>
    <property type="evidence" value="ECO:0007669"/>
    <property type="project" value="TreeGrafter"/>
</dbReference>
<dbReference type="SUPFAM" id="SSF55729">
    <property type="entry name" value="Acyl-CoA N-acyltransferases (Nat)"/>
    <property type="match status" value="1"/>
</dbReference>
<feature type="domain" description="N-acetyltransferase" evidence="2">
    <location>
        <begin position="1"/>
        <end position="157"/>
    </location>
</feature>